<keyword evidence="2" id="KW-1185">Reference proteome</keyword>
<proteinExistence type="predicted"/>
<accession>A0A1H3BGM5</accession>
<dbReference type="RefSeq" id="WP_090242754.1">
    <property type="nucleotide sequence ID" value="NZ_FNOU01000002.1"/>
</dbReference>
<dbReference type="InterPro" id="IPR035093">
    <property type="entry name" value="RelE/ParE_toxin_dom_sf"/>
</dbReference>
<evidence type="ECO:0000313" key="1">
    <source>
        <dbReference type="EMBL" id="SDX40868.1"/>
    </source>
</evidence>
<dbReference type="Proteomes" id="UP000199652">
    <property type="component" value="Unassembled WGS sequence"/>
</dbReference>
<organism evidence="1 2">
    <name type="scientific">Eubacterium barkeri</name>
    <name type="common">Clostridium barkeri</name>
    <dbReference type="NCBI Taxonomy" id="1528"/>
    <lineage>
        <taxon>Bacteria</taxon>
        <taxon>Bacillati</taxon>
        <taxon>Bacillota</taxon>
        <taxon>Clostridia</taxon>
        <taxon>Eubacteriales</taxon>
        <taxon>Eubacteriaceae</taxon>
        <taxon>Eubacterium</taxon>
    </lineage>
</organism>
<gene>
    <name evidence="1" type="ORF">SAMN04488579_10266</name>
</gene>
<dbReference type="OrthoDB" id="9801026at2"/>
<protein>
    <submittedName>
        <fullName evidence="1">Proteic killer suppression protein</fullName>
    </submittedName>
</protein>
<dbReference type="Gene3D" id="3.30.2310.20">
    <property type="entry name" value="RelE-like"/>
    <property type="match status" value="1"/>
</dbReference>
<reference evidence="2" key="1">
    <citation type="submission" date="2016-10" db="EMBL/GenBank/DDBJ databases">
        <authorList>
            <person name="Varghese N."/>
            <person name="Submissions S."/>
        </authorList>
    </citation>
    <scope>NUCLEOTIDE SEQUENCE [LARGE SCALE GENOMIC DNA]</scope>
    <source>
        <strain evidence="2">VPI 5359</strain>
    </source>
</reference>
<dbReference type="EMBL" id="FNOU01000002">
    <property type="protein sequence ID" value="SDX40868.1"/>
    <property type="molecule type" value="Genomic_DNA"/>
</dbReference>
<dbReference type="AlphaFoldDB" id="A0A1H3BGM5"/>
<evidence type="ECO:0000313" key="2">
    <source>
        <dbReference type="Proteomes" id="UP000199652"/>
    </source>
</evidence>
<name>A0A1H3BGM5_EUBBA</name>
<sequence>MDIQYHDKKIEKLCNDYKKSKKQLGERVAEKLHMALNFMANAENLNDIAQMPTYHLHPLIGDRGGHFAMDLGRRLGYRLILIPVDENNNKWTDLSQLDIIYKSTSTIILLEVTNHYE</sequence>
<dbReference type="STRING" id="1528.SAMN04488579_10266"/>